<feature type="domain" description="DAAF9" evidence="2">
    <location>
        <begin position="829"/>
        <end position="1006"/>
    </location>
</feature>
<gene>
    <name evidence="3" type="ORF">Plil01_000763200</name>
</gene>
<name>A0A9W6WMY9_9STRA</name>
<evidence type="ECO:0000259" key="1">
    <source>
        <dbReference type="Pfam" id="PF23281"/>
    </source>
</evidence>
<organism evidence="3 4">
    <name type="scientific">Phytophthora lilii</name>
    <dbReference type="NCBI Taxonomy" id="2077276"/>
    <lineage>
        <taxon>Eukaryota</taxon>
        <taxon>Sar</taxon>
        <taxon>Stramenopiles</taxon>
        <taxon>Oomycota</taxon>
        <taxon>Peronosporomycetes</taxon>
        <taxon>Peronosporales</taxon>
        <taxon>Peronosporaceae</taxon>
        <taxon>Phytophthora</taxon>
    </lineage>
</organism>
<dbReference type="Proteomes" id="UP001165083">
    <property type="component" value="Unassembled WGS sequence"/>
</dbReference>
<evidence type="ECO:0000259" key="2">
    <source>
        <dbReference type="Pfam" id="PF25204"/>
    </source>
</evidence>
<dbReference type="InterPro" id="IPR040342">
    <property type="entry name" value="DNAAF9"/>
</dbReference>
<dbReference type="PANTHER" id="PTHR33664">
    <property type="entry name" value="RCG26366"/>
    <property type="match status" value="1"/>
</dbReference>
<comment type="caution">
    <text evidence="3">The sequence shown here is derived from an EMBL/GenBank/DDBJ whole genome shotgun (WGS) entry which is preliminary data.</text>
</comment>
<sequence>MQVFLSRTKTPFRKTEKLVRARDFSSTSSWTSIASLKMSVLHIAPPLTIKPSIGFCSESTKYLGWMSWKKVEYKGSDSVDRLQRFQALCSSLEPRLDGILIVGGVDSFHSQVSQAAIKYLLLGSSGQELLGEQVILQEHERLEDMILLICPQRVFVFYSSESDAAVKVLPVISKWRHVTEYVVHDGMEPDEQEERKISAFKSMMEGIKTVGVPFGLDREDMNLQDTMLPEKWPLIQSYGLDGGESTGKGFFTMNHRVVNVSREMMGVMAQIDGFCAKRVVQESQPFLAHHFDEFLLKMDHAETPEARNSKSESDLGEDLLSFYEFGTMQYSARGLRTAPNRGSRVLFGVRTSSLAEKSSAKAFVANSGAREGVPATHMIVQAEDPFTGVRFCRTYFLSSGKVCKRVVDEDALVPSPVKPNAYFADSATDTLTMINMYALLLRGLIVGAAELVREFMHGKLVSLERCIESARAEAIHAMIEMDKTHSKLLGSSKFPTKFVDGQLCLTAELMDARGQPIASLTEGILSLACCSGCVDTFLFRGRGAHVIPDLAFKRVLQVTKPFANFRSWIQSGQEAEAVVLLMRTLQSEFMLQSGSVRLGRLIAPLDGDVEVNDDGGTAQTNLAAMSSKATLLLNSDLLPIVHGSWRIFTGGFLFSTPYFNPIIISVERNVSSITILPSPYEELVLLKIELKKDNTSHESPVSFITLLLNSQELVIPLQSGTRFQDEVFRALESWKVTAATYNVPIYRTSDLSDYCEGNTPREREIGNFEVPGHVKLTCELLVQKQPFVGQDARTIDDFFPQHFIPKDPGAATTLAKPNTDDLSRLCVPVTVLLGIPGSGVQSMAHSICKISSDSFEWVIVDIDLRDLEPLKQQKLEVSGFFEIADKLIQALDRIKEVSKTLRLHPRIMLSVVGYIDPITVACAIRRATHNASLSSRIGAVINCLSATNVYLPDPLDAQAPFPRVFDQMTAGFVTHLVLTNSSDIAPAVLQRLRFHMDQVNPFADVMVLSHEVFEGPLTPLLSVDRFESAYYKQYRSSHFRDWDTATAANNAAPANVQYVAEMESTCSALSYRFKIVPGVDRSKFSYLIAKTLTPFATLTKSMDRIYPMESLANKTTKGIRIAQYIAVEKVRQDPATLTSSSAIPCAEGVFSNGHSQSCWCVEGQVIFKDEPGYVYEYRSSGTFARLWVDVANATGNLSSTEMKFTGQGLNADKLRELLLNCYAHAEASPNQIRSKASISLEEKREIQKQHVRTYQLPPIRLLRIPLMRTCWLNVCLFKAMDPLPDGYLFDGTNYVDFFGGRYEFHPCIAKFIDDYITAANDDRNATNLKATEERESQQSFVRQLV</sequence>
<keyword evidence="4" id="KW-1185">Reference proteome</keyword>
<dbReference type="Pfam" id="PF25204">
    <property type="entry name" value="DAAF9_2"/>
    <property type="match status" value="1"/>
</dbReference>
<evidence type="ECO:0000313" key="3">
    <source>
        <dbReference type="EMBL" id="GMF19861.1"/>
    </source>
</evidence>
<dbReference type="EMBL" id="BSXW01000357">
    <property type="protein sequence ID" value="GMF19861.1"/>
    <property type="molecule type" value="Genomic_DNA"/>
</dbReference>
<proteinExistence type="predicted"/>
<feature type="domain" description="DAAF9 N-terminal" evidence="1">
    <location>
        <begin position="76"/>
        <end position="267"/>
    </location>
</feature>
<reference evidence="3" key="1">
    <citation type="submission" date="2023-04" db="EMBL/GenBank/DDBJ databases">
        <title>Phytophthora lilii NBRC 32176.</title>
        <authorList>
            <person name="Ichikawa N."/>
            <person name="Sato H."/>
            <person name="Tonouchi N."/>
        </authorList>
    </citation>
    <scope>NUCLEOTIDE SEQUENCE</scope>
    <source>
        <strain evidence="3">NBRC 32176</strain>
    </source>
</reference>
<dbReference type="InterPro" id="IPR056498">
    <property type="entry name" value="DAAF9_N"/>
</dbReference>
<accession>A0A9W6WMY9</accession>
<dbReference type="OrthoDB" id="72033at2759"/>
<evidence type="ECO:0000313" key="4">
    <source>
        <dbReference type="Proteomes" id="UP001165083"/>
    </source>
</evidence>
<dbReference type="InterPro" id="IPR057478">
    <property type="entry name" value="DAAF9_2"/>
</dbReference>
<dbReference type="PANTHER" id="PTHR33664:SF1">
    <property type="entry name" value="DYNEIN AXONEMAL ASSEMBLY FACTOR 9"/>
    <property type="match status" value="1"/>
</dbReference>
<protein>
    <submittedName>
        <fullName evidence="3">Unnamed protein product</fullName>
    </submittedName>
</protein>
<dbReference type="Pfam" id="PF23281">
    <property type="entry name" value="DAAF9_N"/>
    <property type="match status" value="1"/>
</dbReference>